<dbReference type="AlphaFoldDB" id="A0A6A6V9A5"/>
<sequence>GKATLIESIVTDEGDWFLNATGTMELLEPESWDFIPEAQQGSRAVVQSVGDAYFDRFSNPSVVVPWGPPCYRLEGGIAIRGTLRNDSFCEMVWPSTIVIPYRRYVVDEKYGVVNLFIGFPGLDRTQGNAPMPDSHVWRVEGGRIKYSHTATVCVSNGCGLNGTFAGGGFRARRHIRGATLST</sequence>
<evidence type="ECO:0000313" key="3">
    <source>
        <dbReference type="Proteomes" id="UP000799440"/>
    </source>
</evidence>
<accession>A0A6A6V9A5</accession>
<feature type="domain" description="DUF8021" evidence="1">
    <location>
        <begin position="40"/>
        <end position="151"/>
    </location>
</feature>
<protein>
    <recommendedName>
        <fullName evidence="1">DUF8021 domain-containing protein</fullName>
    </recommendedName>
</protein>
<proteinExistence type="predicted"/>
<dbReference type="Pfam" id="PF26061">
    <property type="entry name" value="DUF8021"/>
    <property type="match status" value="1"/>
</dbReference>
<evidence type="ECO:0000259" key="1">
    <source>
        <dbReference type="Pfam" id="PF26061"/>
    </source>
</evidence>
<dbReference type="InterPro" id="IPR058334">
    <property type="entry name" value="DUF8021"/>
</dbReference>
<name>A0A6A6V9A5_9PLEO</name>
<feature type="non-terminal residue" evidence="2">
    <location>
        <position position="1"/>
    </location>
</feature>
<organism evidence="2 3">
    <name type="scientific">Sporormia fimetaria CBS 119925</name>
    <dbReference type="NCBI Taxonomy" id="1340428"/>
    <lineage>
        <taxon>Eukaryota</taxon>
        <taxon>Fungi</taxon>
        <taxon>Dikarya</taxon>
        <taxon>Ascomycota</taxon>
        <taxon>Pezizomycotina</taxon>
        <taxon>Dothideomycetes</taxon>
        <taxon>Pleosporomycetidae</taxon>
        <taxon>Pleosporales</taxon>
        <taxon>Sporormiaceae</taxon>
        <taxon>Sporormia</taxon>
    </lineage>
</organism>
<dbReference type="OrthoDB" id="3515051at2759"/>
<gene>
    <name evidence="2" type="ORF">M011DRAFT_405177</name>
</gene>
<dbReference type="EMBL" id="MU006579">
    <property type="protein sequence ID" value="KAF2746120.1"/>
    <property type="molecule type" value="Genomic_DNA"/>
</dbReference>
<evidence type="ECO:0000313" key="2">
    <source>
        <dbReference type="EMBL" id="KAF2746120.1"/>
    </source>
</evidence>
<reference evidence="2" key="1">
    <citation type="journal article" date="2020" name="Stud. Mycol.">
        <title>101 Dothideomycetes genomes: a test case for predicting lifestyles and emergence of pathogens.</title>
        <authorList>
            <person name="Haridas S."/>
            <person name="Albert R."/>
            <person name="Binder M."/>
            <person name="Bloem J."/>
            <person name="Labutti K."/>
            <person name="Salamov A."/>
            <person name="Andreopoulos B."/>
            <person name="Baker S."/>
            <person name="Barry K."/>
            <person name="Bills G."/>
            <person name="Bluhm B."/>
            <person name="Cannon C."/>
            <person name="Castanera R."/>
            <person name="Culley D."/>
            <person name="Daum C."/>
            <person name="Ezra D."/>
            <person name="Gonzalez J."/>
            <person name="Henrissat B."/>
            <person name="Kuo A."/>
            <person name="Liang C."/>
            <person name="Lipzen A."/>
            <person name="Lutzoni F."/>
            <person name="Magnuson J."/>
            <person name="Mondo S."/>
            <person name="Nolan M."/>
            <person name="Ohm R."/>
            <person name="Pangilinan J."/>
            <person name="Park H.-J."/>
            <person name="Ramirez L."/>
            <person name="Alfaro M."/>
            <person name="Sun H."/>
            <person name="Tritt A."/>
            <person name="Yoshinaga Y."/>
            <person name="Zwiers L.-H."/>
            <person name="Turgeon B."/>
            <person name="Goodwin S."/>
            <person name="Spatafora J."/>
            <person name="Crous P."/>
            <person name="Grigoriev I."/>
        </authorList>
    </citation>
    <scope>NUCLEOTIDE SEQUENCE</scope>
    <source>
        <strain evidence="2">CBS 119925</strain>
    </source>
</reference>
<dbReference type="Proteomes" id="UP000799440">
    <property type="component" value="Unassembled WGS sequence"/>
</dbReference>
<keyword evidence="3" id="KW-1185">Reference proteome</keyword>